<reference evidence="3 4" key="1">
    <citation type="journal article" date="2010" name="Science">
        <title>Genomic comparison of the ants Camponotus floridanus and Harpegnathos saltator.</title>
        <authorList>
            <person name="Bonasio R."/>
            <person name="Zhang G."/>
            <person name="Ye C."/>
            <person name="Mutti N.S."/>
            <person name="Fang X."/>
            <person name="Qin N."/>
            <person name="Donahue G."/>
            <person name="Yang P."/>
            <person name="Li Q."/>
            <person name="Li C."/>
            <person name="Zhang P."/>
            <person name="Huang Z."/>
            <person name="Berger S.L."/>
            <person name="Reinberg D."/>
            <person name="Wang J."/>
            <person name="Liebig J."/>
        </authorList>
    </citation>
    <scope>NUCLEOTIDE SEQUENCE [LARGE SCALE GENOMIC DNA]</scope>
    <source>
        <strain evidence="3 4">R22 G/1</strain>
    </source>
</reference>
<proteinExistence type="predicted"/>
<keyword evidence="1" id="KW-0812">Transmembrane</keyword>
<protein>
    <recommendedName>
        <fullName evidence="2">PDZ domain-containing protein</fullName>
    </recommendedName>
</protein>
<organism evidence="4">
    <name type="scientific">Harpegnathos saltator</name>
    <name type="common">Jerdon's jumping ant</name>
    <dbReference type="NCBI Taxonomy" id="610380"/>
    <lineage>
        <taxon>Eukaryota</taxon>
        <taxon>Metazoa</taxon>
        <taxon>Ecdysozoa</taxon>
        <taxon>Arthropoda</taxon>
        <taxon>Hexapoda</taxon>
        <taxon>Insecta</taxon>
        <taxon>Pterygota</taxon>
        <taxon>Neoptera</taxon>
        <taxon>Endopterygota</taxon>
        <taxon>Hymenoptera</taxon>
        <taxon>Apocrita</taxon>
        <taxon>Aculeata</taxon>
        <taxon>Formicoidea</taxon>
        <taxon>Formicidae</taxon>
        <taxon>Ponerinae</taxon>
        <taxon>Ponerini</taxon>
        <taxon>Harpegnathos</taxon>
    </lineage>
</organism>
<evidence type="ECO:0000313" key="4">
    <source>
        <dbReference type="Proteomes" id="UP000008237"/>
    </source>
</evidence>
<keyword evidence="4" id="KW-1185">Reference proteome</keyword>
<dbReference type="AlphaFoldDB" id="E2BHG0"/>
<dbReference type="Pfam" id="PF00595">
    <property type="entry name" value="PDZ"/>
    <property type="match status" value="1"/>
</dbReference>
<evidence type="ECO:0000313" key="3">
    <source>
        <dbReference type="EMBL" id="EFN84929.1"/>
    </source>
</evidence>
<evidence type="ECO:0000256" key="1">
    <source>
        <dbReference type="SAM" id="Phobius"/>
    </source>
</evidence>
<feature type="non-terminal residue" evidence="3">
    <location>
        <position position="1"/>
    </location>
</feature>
<dbReference type="InParanoid" id="E2BHG0"/>
<keyword evidence="1" id="KW-0472">Membrane</keyword>
<gene>
    <name evidence="3" type="ORF">EAI_04798</name>
</gene>
<dbReference type="EMBL" id="GL448287">
    <property type="protein sequence ID" value="EFN84929.1"/>
    <property type="molecule type" value="Genomic_DNA"/>
</dbReference>
<dbReference type="InterPro" id="IPR001478">
    <property type="entry name" value="PDZ"/>
</dbReference>
<feature type="domain" description="PDZ" evidence="2">
    <location>
        <begin position="1"/>
        <end position="38"/>
    </location>
</feature>
<evidence type="ECO:0000259" key="2">
    <source>
        <dbReference type="PROSITE" id="PS50106"/>
    </source>
</evidence>
<dbReference type="PROSITE" id="PS50106">
    <property type="entry name" value="PDZ"/>
    <property type="match status" value="1"/>
</dbReference>
<accession>E2BHG0</accession>
<dbReference type="SUPFAM" id="SSF50156">
    <property type="entry name" value="PDZ domain-like"/>
    <property type="match status" value="1"/>
</dbReference>
<dbReference type="OMA" id="MGEFIVF"/>
<dbReference type="Gene3D" id="2.30.42.10">
    <property type="match status" value="1"/>
</dbReference>
<dbReference type="STRING" id="610380.E2BHG0"/>
<dbReference type="InterPro" id="IPR036034">
    <property type="entry name" value="PDZ_sf"/>
</dbReference>
<feature type="transmembrane region" description="Helical" evidence="1">
    <location>
        <begin position="62"/>
        <end position="82"/>
    </location>
</feature>
<dbReference type="OrthoDB" id="43580at2759"/>
<dbReference type="Proteomes" id="UP000008237">
    <property type="component" value="Unassembled WGS sequence"/>
</dbReference>
<name>E2BHG0_HARSA</name>
<sequence>GSPADNVDNATLEVADEILEVNGCTLEDATHEEVIRYIHQCIKSRTICLRVRRRSANKMGEFIVFLVFISSVVSAVAFMRVYSNFKERK</sequence>
<keyword evidence="1" id="KW-1133">Transmembrane helix</keyword>